<dbReference type="InterPro" id="IPR025638">
    <property type="entry name" value="DUF4336"/>
</dbReference>
<gene>
    <name evidence="4" type="ORF">C2E20_3989</name>
</gene>
<organism evidence="4 5">
    <name type="scientific">Micractinium conductrix</name>
    <dbReference type="NCBI Taxonomy" id="554055"/>
    <lineage>
        <taxon>Eukaryota</taxon>
        <taxon>Viridiplantae</taxon>
        <taxon>Chlorophyta</taxon>
        <taxon>core chlorophytes</taxon>
        <taxon>Trebouxiophyceae</taxon>
        <taxon>Chlorellales</taxon>
        <taxon>Chlorellaceae</taxon>
        <taxon>Chlorella clade</taxon>
        <taxon>Micractinium</taxon>
    </lineage>
</organism>
<feature type="compositionally biased region" description="Low complexity" evidence="1">
    <location>
        <begin position="355"/>
        <end position="365"/>
    </location>
</feature>
<keyword evidence="2" id="KW-0732">Signal</keyword>
<dbReference type="PANTHER" id="PTHR33835">
    <property type="entry name" value="YALI0C07656P"/>
    <property type="match status" value="1"/>
</dbReference>
<comment type="caution">
    <text evidence="4">The sequence shown here is derived from an EMBL/GenBank/DDBJ whole genome shotgun (WGS) entry which is preliminary data.</text>
</comment>
<dbReference type="SUPFAM" id="SSF50685">
    <property type="entry name" value="Barwin-like endoglucanases"/>
    <property type="match status" value="1"/>
</dbReference>
<proteinExistence type="predicted"/>
<dbReference type="GO" id="GO:0042742">
    <property type="term" value="P:defense response to bacterium"/>
    <property type="evidence" value="ECO:0007669"/>
    <property type="project" value="InterPro"/>
</dbReference>
<feature type="compositionally biased region" description="Low complexity" evidence="1">
    <location>
        <begin position="497"/>
        <end position="527"/>
    </location>
</feature>
<dbReference type="Proteomes" id="UP000239649">
    <property type="component" value="Unassembled WGS sequence"/>
</dbReference>
<evidence type="ECO:0000313" key="4">
    <source>
        <dbReference type="EMBL" id="PSC72794.1"/>
    </source>
</evidence>
<feature type="signal peptide" evidence="2">
    <location>
        <begin position="1"/>
        <end position="25"/>
    </location>
</feature>
<feature type="compositionally biased region" description="Pro residues" evidence="1">
    <location>
        <begin position="366"/>
        <end position="387"/>
    </location>
</feature>
<feature type="region of interest" description="Disordered" evidence="1">
    <location>
        <begin position="341"/>
        <end position="580"/>
    </location>
</feature>
<feature type="compositionally biased region" description="Basic and acidic residues" evidence="1">
    <location>
        <begin position="111"/>
        <end position="133"/>
    </location>
</feature>
<feature type="compositionally biased region" description="Acidic residues" evidence="1">
    <location>
        <begin position="134"/>
        <end position="147"/>
    </location>
</feature>
<dbReference type="OrthoDB" id="421671at2759"/>
<evidence type="ECO:0000256" key="2">
    <source>
        <dbReference type="SAM" id="SignalP"/>
    </source>
</evidence>
<dbReference type="InterPro" id="IPR036908">
    <property type="entry name" value="RlpA-like_sf"/>
</dbReference>
<feature type="compositionally biased region" description="Low complexity" evidence="1">
    <location>
        <begin position="50"/>
        <end position="62"/>
    </location>
</feature>
<feature type="domain" description="Barwin" evidence="3">
    <location>
        <begin position="212"/>
        <end position="332"/>
    </location>
</feature>
<evidence type="ECO:0000256" key="1">
    <source>
        <dbReference type="SAM" id="MobiDB-lite"/>
    </source>
</evidence>
<reference evidence="4 5" key="1">
    <citation type="journal article" date="2018" name="Plant J.">
        <title>Genome sequences of Chlorella sorokiniana UTEX 1602 and Micractinium conductrix SAG 241.80: implications to maltose excretion by a green alga.</title>
        <authorList>
            <person name="Arriola M.B."/>
            <person name="Velmurugan N."/>
            <person name="Zhang Y."/>
            <person name="Plunkett M.H."/>
            <person name="Hondzo H."/>
            <person name="Barney B.M."/>
        </authorList>
    </citation>
    <scope>NUCLEOTIDE SEQUENCE [LARGE SCALE GENOMIC DNA]</scope>
    <source>
        <strain evidence="4 5">SAG 241.80</strain>
    </source>
</reference>
<feature type="compositionally biased region" description="Basic and acidic residues" evidence="1">
    <location>
        <begin position="63"/>
        <end position="79"/>
    </location>
</feature>
<feature type="compositionally biased region" description="Low complexity" evidence="1">
    <location>
        <begin position="555"/>
        <end position="570"/>
    </location>
</feature>
<dbReference type="PRINTS" id="PR00602">
    <property type="entry name" value="BARWIN"/>
</dbReference>
<feature type="compositionally biased region" description="Low complexity" evidence="1">
    <location>
        <begin position="450"/>
        <end position="477"/>
    </location>
</feature>
<dbReference type="GO" id="GO:0050832">
    <property type="term" value="P:defense response to fungus"/>
    <property type="evidence" value="ECO:0007669"/>
    <property type="project" value="InterPro"/>
</dbReference>
<evidence type="ECO:0000259" key="3">
    <source>
        <dbReference type="PROSITE" id="PS51174"/>
    </source>
</evidence>
<dbReference type="Pfam" id="PF14234">
    <property type="entry name" value="DUF4336"/>
    <property type="match status" value="2"/>
</dbReference>
<dbReference type="AlphaFoldDB" id="A0A2P6VFC5"/>
<dbReference type="PANTHER" id="PTHR33835:SF2">
    <property type="entry name" value="LYSINE-TRNA LIGASE"/>
    <property type="match status" value="1"/>
</dbReference>
<evidence type="ECO:0000313" key="5">
    <source>
        <dbReference type="Proteomes" id="UP000239649"/>
    </source>
</evidence>
<dbReference type="EMBL" id="LHPF02000009">
    <property type="protein sequence ID" value="PSC72794.1"/>
    <property type="molecule type" value="Genomic_DNA"/>
</dbReference>
<feature type="region of interest" description="Disordered" evidence="1">
    <location>
        <begin position="50"/>
        <end position="155"/>
    </location>
</feature>
<dbReference type="Pfam" id="PF00967">
    <property type="entry name" value="Barwin"/>
    <property type="match status" value="1"/>
</dbReference>
<dbReference type="PROSITE" id="PS51174">
    <property type="entry name" value="BARWIN_3"/>
    <property type="match status" value="1"/>
</dbReference>
<protein>
    <recommendedName>
        <fullName evidence="3">Barwin domain-containing protein</fullName>
    </recommendedName>
</protein>
<feature type="chain" id="PRO_5015156283" description="Barwin domain-containing protein" evidence="2">
    <location>
        <begin position="26"/>
        <end position="1017"/>
    </location>
</feature>
<dbReference type="InterPro" id="IPR001153">
    <property type="entry name" value="Barwin_dom"/>
</dbReference>
<dbReference type="Gene3D" id="2.40.40.10">
    <property type="entry name" value="RlpA-like domain"/>
    <property type="match status" value="1"/>
</dbReference>
<sequence length="1017" mass="106168">MCSTTKALALLGLLALSQLAAPAEGRHLKQTAEEAALLAQQQAELAALVADGQQQHEQQAAQELEKAAREASRQKEREAQQGADQLAQAAEQAARDEAAASEQAALQDAARQAEKEARRVQRDAEKEAERQAEQAEEEQADAGEEDAGAAAAAAAAEAAAQAEGAGGKAARRAARKAAKAAEKAALAAAEAVAASGARSGGGGGEKRVRSTGRQGSVYTTYHYYAPAYETSSLYCADVFQAPGYDKASLLDRPWTAYCNNEGLGPMTQDKCGQSLCVTNPATGQTVRMVVVDMCGQGGIDADPQGFQAIDGDGAGVRDGHMKTEIRLRLVVSSIFKLGTKKEAAPQVDSKGRPIKQAPAPKAKPALPQPKSKPAPPQPKAKPAPPQPVKSKPAPAPRTAGKPAATAGGTGTTGTCKLSLFGGRQQQQQQQQQPADSAARKPLFGLFGRPSSTQAEASSSSGSGTTRKAAPPSRAAAATQKVAPPPRTSGTQKSALPARTAGKTSSSRTTRAGGSQKAAPAPAPARAAGTQRLSTQKATPAPARAASTLKLGTQKAAPAARPARFARAAAPSDDGPRASDQEYLNITGYPFPLGPFLKRPTIRKELVWGVMWGFEQPQSLGGSNVTTNIRMTIVRLKSGGLWVHAPIAPTRECVRMVKQMEEETGEEVKYVVLPTFGYEHKIFVGPFSRRFPKAQVWVAPSQWSWPINLPPQFFGIFPTGELRSGDANVPWADELEQKVFESSVGIGPYIECAFFHKATRTLLVTDAVVSVPNNPPELVPSESLVEAAARNFFINVLSGPLAAEPVGGVPLKPTELTPAVRALGWRRMALQILYIVPGDLRDPNKGFQAIAERLIVGPILKTLVFSTTPEVTRAWVDSICADWDFTSVVPAHFTAPVRATPADLKAAFSFVYEPQLSAERAAAAAVEAAKAAGKGSPAKAAPKAAPASTANPAQALDGLLVGLLGGLNISGAAPPPSKKDNGGGKGGDKAGGFAYPAEDIAALNVARRVLVKAGVVNK</sequence>
<feature type="compositionally biased region" description="Low complexity" evidence="1">
    <location>
        <begin position="100"/>
        <end position="110"/>
    </location>
</feature>
<keyword evidence="5" id="KW-1185">Reference proteome</keyword>
<feature type="compositionally biased region" description="Low complexity" evidence="1">
    <location>
        <begin position="388"/>
        <end position="406"/>
    </location>
</feature>
<accession>A0A2P6VFC5</accession>
<feature type="compositionally biased region" description="Low complexity" evidence="1">
    <location>
        <begin position="80"/>
        <end position="92"/>
    </location>
</feature>
<name>A0A2P6VFC5_9CHLO</name>